<organism evidence="1">
    <name type="scientific">Arion vulgaris</name>
    <dbReference type="NCBI Taxonomy" id="1028688"/>
    <lineage>
        <taxon>Eukaryota</taxon>
        <taxon>Metazoa</taxon>
        <taxon>Spiralia</taxon>
        <taxon>Lophotrochozoa</taxon>
        <taxon>Mollusca</taxon>
        <taxon>Gastropoda</taxon>
        <taxon>Heterobranchia</taxon>
        <taxon>Euthyneura</taxon>
        <taxon>Panpulmonata</taxon>
        <taxon>Eupulmonata</taxon>
        <taxon>Stylommatophora</taxon>
        <taxon>Helicina</taxon>
        <taxon>Arionoidea</taxon>
        <taxon>Arionidae</taxon>
        <taxon>Arion</taxon>
    </lineage>
</organism>
<evidence type="ECO:0000313" key="1">
    <source>
        <dbReference type="EMBL" id="CEK66729.1"/>
    </source>
</evidence>
<gene>
    <name evidence="1" type="primary">ORF59930</name>
</gene>
<accession>A0A0B6ZDP0</accession>
<reference evidence="1" key="1">
    <citation type="submission" date="2014-12" db="EMBL/GenBank/DDBJ databases">
        <title>Insight into the proteome of Arion vulgaris.</title>
        <authorList>
            <person name="Aradska J."/>
            <person name="Bulat T."/>
            <person name="Smidak R."/>
            <person name="Sarate P."/>
            <person name="Gangsoo J."/>
            <person name="Sialana F."/>
            <person name="Bilban M."/>
            <person name="Lubec G."/>
        </authorList>
    </citation>
    <scope>NUCLEOTIDE SEQUENCE</scope>
    <source>
        <tissue evidence="1">Skin</tissue>
    </source>
</reference>
<name>A0A0B6ZDP0_9EUPU</name>
<dbReference type="EMBL" id="HACG01019864">
    <property type="protein sequence ID" value="CEK66729.1"/>
    <property type="molecule type" value="Transcribed_RNA"/>
</dbReference>
<dbReference type="AlphaFoldDB" id="A0A0B6ZDP0"/>
<sequence length="55" mass="6597">MKSKEEDSLTKNYENYIRKTKHVYSSQLVMTCVNIITILTPFADFCIQDYWLIIF</sequence>
<proteinExistence type="predicted"/>
<feature type="non-terminal residue" evidence="1">
    <location>
        <position position="55"/>
    </location>
</feature>
<protein>
    <submittedName>
        <fullName evidence="1">Uncharacterized protein</fullName>
    </submittedName>
</protein>